<comment type="similarity">
    <text evidence="1">Belongs to the tumor necrosis factor family.</text>
</comment>
<dbReference type="GO" id="GO:0016020">
    <property type="term" value="C:membrane"/>
    <property type="evidence" value="ECO:0007669"/>
    <property type="project" value="InterPro"/>
</dbReference>
<dbReference type="EMBL" id="JAICCE010000001">
    <property type="protein sequence ID" value="KAG9281735.1"/>
    <property type="molecule type" value="Genomic_DNA"/>
</dbReference>
<gene>
    <name evidence="3" type="ORF">AMEX_G297</name>
</gene>
<sequence>MSHAARSYASWISALVFVAITSSCVTWLSVQRNKVAHSEHCSEFKPRRGIINGTFLDKLLRDYQNVSRKAHGLFKVYKPKNSSLAGTEEINIGENAEDHEKDRLVWAEEFHASNIVLNSSNKWISVKERGVYLIYLQVTFDLNLINDSVDLELIVDFAWNDNGIQEFAAVYDTRKHTKKNEEAHLSTFLLLHMNAQDRLAVRANPNDKIQYTDTRPITSYITIVKYAD</sequence>
<dbReference type="Gene3D" id="2.60.120.40">
    <property type="match status" value="1"/>
</dbReference>
<proteinExistence type="inferred from homology"/>
<evidence type="ECO:0000256" key="1">
    <source>
        <dbReference type="ARBA" id="ARBA00008670"/>
    </source>
</evidence>
<feature type="domain" description="THD" evidence="2">
    <location>
        <begin position="116"/>
        <end position="223"/>
    </location>
</feature>
<dbReference type="Pfam" id="PF00229">
    <property type="entry name" value="TNF"/>
    <property type="match status" value="1"/>
</dbReference>
<accession>A0A8T2MIB6</accession>
<comment type="caution">
    <text evidence="3">The sequence shown here is derived from an EMBL/GenBank/DDBJ whole genome shotgun (WGS) entry which is preliminary data.</text>
</comment>
<dbReference type="SUPFAM" id="SSF49842">
    <property type="entry name" value="TNF-like"/>
    <property type="match status" value="1"/>
</dbReference>
<reference evidence="3 4" key="1">
    <citation type="submission" date="2021-07" db="EMBL/GenBank/DDBJ databases">
        <authorList>
            <person name="Imarazene B."/>
            <person name="Zahm M."/>
            <person name="Klopp C."/>
            <person name="Cabau C."/>
            <person name="Beille S."/>
            <person name="Jouanno E."/>
            <person name="Castinel A."/>
            <person name="Lluch J."/>
            <person name="Gil L."/>
            <person name="Kuchtly C."/>
            <person name="Lopez Roques C."/>
            <person name="Donnadieu C."/>
            <person name="Parrinello H."/>
            <person name="Journot L."/>
            <person name="Du K."/>
            <person name="Schartl M."/>
            <person name="Retaux S."/>
            <person name="Guiguen Y."/>
        </authorList>
    </citation>
    <scope>NUCLEOTIDE SEQUENCE [LARGE SCALE GENOMIC DNA]</scope>
    <source>
        <strain evidence="3">Pach_M1</strain>
        <tissue evidence="3">Testis</tissue>
    </source>
</reference>
<dbReference type="GO" id="GO:0005164">
    <property type="term" value="F:tumor necrosis factor receptor binding"/>
    <property type="evidence" value="ECO:0007669"/>
    <property type="project" value="InterPro"/>
</dbReference>
<evidence type="ECO:0000313" key="4">
    <source>
        <dbReference type="Proteomes" id="UP000752171"/>
    </source>
</evidence>
<dbReference type="InterPro" id="IPR008983">
    <property type="entry name" value="Tumour_necrosis_fac-like_dom"/>
</dbReference>
<dbReference type="KEGG" id="amex:103021301"/>
<dbReference type="GO" id="GO:0006955">
    <property type="term" value="P:immune response"/>
    <property type="evidence" value="ECO:0007669"/>
    <property type="project" value="InterPro"/>
</dbReference>
<dbReference type="Proteomes" id="UP000752171">
    <property type="component" value="Unassembled WGS sequence"/>
</dbReference>
<dbReference type="PROSITE" id="PS51257">
    <property type="entry name" value="PROKAR_LIPOPROTEIN"/>
    <property type="match status" value="1"/>
</dbReference>
<dbReference type="InterPro" id="IPR006052">
    <property type="entry name" value="TNF_dom"/>
</dbReference>
<evidence type="ECO:0000313" key="3">
    <source>
        <dbReference type="EMBL" id="KAG9281735.1"/>
    </source>
</evidence>
<name>A0A8T2MIB6_ASTMX</name>
<organism evidence="3 4">
    <name type="scientific">Astyanax mexicanus</name>
    <name type="common">Blind cave fish</name>
    <name type="synonym">Astyanax fasciatus mexicanus</name>
    <dbReference type="NCBI Taxonomy" id="7994"/>
    <lineage>
        <taxon>Eukaryota</taxon>
        <taxon>Metazoa</taxon>
        <taxon>Chordata</taxon>
        <taxon>Craniata</taxon>
        <taxon>Vertebrata</taxon>
        <taxon>Euteleostomi</taxon>
        <taxon>Actinopterygii</taxon>
        <taxon>Neopterygii</taxon>
        <taxon>Teleostei</taxon>
        <taxon>Ostariophysi</taxon>
        <taxon>Characiformes</taxon>
        <taxon>Characoidei</taxon>
        <taxon>Acestrorhamphidae</taxon>
        <taxon>Acestrorhamphinae</taxon>
        <taxon>Astyanax</taxon>
    </lineage>
</organism>
<protein>
    <recommendedName>
        <fullName evidence="2">THD domain-containing protein</fullName>
    </recommendedName>
</protein>
<dbReference type="AlphaFoldDB" id="A0A8T2MIB6"/>
<evidence type="ECO:0000259" key="2">
    <source>
        <dbReference type="Pfam" id="PF00229"/>
    </source>
</evidence>